<dbReference type="EMBL" id="CP040818">
    <property type="protein sequence ID" value="QDL91251.1"/>
    <property type="molecule type" value="Genomic_DNA"/>
</dbReference>
<evidence type="ECO:0000256" key="6">
    <source>
        <dbReference type="ARBA" id="ARBA00023136"/>
    </source>
</evidence>
<dbReference type="Pfam" id="PF19300">
    <property type="entry name" value="BPD_transp_1_N"/>
    <property type="match status" value="1"/>
</dbReference>
<evidence type="ECO:0000313" key="9">
    <source>
        <dbReference type="EMBL" id="QDL91251.1"/>
    </source>
</evidence>
<evidence type="ECO:0000256" key="7">
    <source>
        <dbReference type="RuleBase" id="RU363032"/>
    </source>
</evidence>
<feature type="transmembrane region" description="Helical" evidence="7">
    <location>
        <begin position="21"/>
        <end position="42"/>
    </location>
</feature>
<dbReference type="PANTHER" id="PTHR43163">
    <property type="entry name" value="DIPEPTIDE TRANSPORT SYSTEM PERMEASE PROTEIN DPPB-RELATED"/>
    <property type="match status" value="1"/>
</dbReference>
<keyword evidence="2 7" id="KW-0813">Transport</keyword>
<dbReference type="Proteomes" id="UP000305888">
    <property type="component" value="Chromosome"/>
</dbReference>
<dbReference type="SUPFAM" id="SSF161098">
    <property type="entry name" value="MetI-like"/>
    <property type="match status" value="1"/>
</dbReference>
<dbReference type="KEGG" id="ppru:FDP22_05325"/>
<proteinExistence type="inferred from homology"/>
<organism evidence="9 10">
    <name type="scientific">Paroceanicella profunda</name>
    <dbReference type="NCBI Taxonomy" id="2579971"/>
    <lineage>
        <taxon>Bacteria</taxon>
        <taxon>Pseudomonadati</taxon>
        <taxon>Pseudomonadota</taxon>
        <taxon>Alphaproteobacteria</taxon>
        <taxon>Rhodobacterales</taxon>
        <taxon>Paracoccaceae</taxon>
        <taxon>Paroceanicella</taxon>
    </lineage>
</organism>
<dbReference type="Gene3D" id="1.10.3720.10">
    <property type="entry name" value="MetI-like"/>
    <property type="match status" value="1"/>
</dbReference>
<keyword evidence="6 7" id="KW-0472">Membrane</keyword>
<gene>
    <name evidence="9" type="ORF">FDP22_05325</name>
</gene>
<evidence type="ECO:0000259" key="8">
    <source>
        <dbReference type="PROSITE" id="PS50928"/>
    </source>
</evidence>
<dbReference type="PANTHER" id="PTHR43163:SF9">
    <property type="entry name" value="ABC TRANSPORTER PERMEASE PROTEIN"/>
    <property type="match status" value="1"/>
</dbReference>
<evidence type="ECO:0000256" key="4">
    <source>
        <dbReference type="ARBA" id="ARBA00022692"/>
    </source>
</evidence>
<dbReference type="PROSITE" id="PS50928">
    <property type="entry name" value="ABC_TM1"/>
    <property type="match status" value="1"/>
</dbReference>
<dbReference type="OrthoDB" id="9807402at2"/>
<feature type="transmembrane region" description="Helical" evidence="7">
    <location>
        <begin position="149"/>
        <end position="182"/>
    </location>
</feature>
<keyword evidence="10" id="KW-1185">Reference proteome</keyword>
<comment type="subcellular location">
    <subcellularLocation>
        <location evidence="1 7">Cell membrane</location>
        <topology evidence="1 7">Multi-pass membrane protein</topology>
    </subcellularLocation>
</comment>
<dbReference type="AlphaFoldDB" id="A0A5B8FGI1"/>
<dbReference type="GO" id="GO:0005886">
    <property type="term" value="C:plasma membrane"/>
    <property type="evidence" value="ECO:0007669"/>
    <property type="project" value="UniProtKB-SubCell"/>
</dbReference>
<sequence length="339" mass="37133">MPTSPLPDTRDNHGVLQIRRIGVRLAGLAATILVIATINFILVHAAPGDPASVMAGQSGATDEKFLAQVRADYGLDQPYIVQLGTYLGKVVQFDLGYSFRQRRDVADLILERLWPTLLLTLTAFTLALAGGIFLGALAGRRAGRWSDTLISMGALLLYATPVFWLGLMLVLVFSIQLGWLPAFGYVSIRSESFSTWRYITDVAAHLVLPAVSLAAIYMAVYTRLMRSSIIEVSHEDHVKTARAKGLTEGRILRRHMLRNASLPVITFAGLQAGAMIGGAVVVETVFAWPGLGRLTYDAVLQRDYPVLLGLFLVMSVLVILVNLLTDLIYRMIDPRLAAR</sequence>
<dbReference type="InterPro" id="IPR000515">
    <property type="entry name" value="MetI-like"/>
</dbReference>
<evidence type="ECO:0000256" key="2">
    <source>
        <dbReference type="ARBA" id="ARBA00022448"/>
    </source>
</evidence>
<protein>
    <submittedName>
        <fullName evidence="9">ABC transporter permease</fullName>
    </submittedName>
</protein>
<keyword evidence="3" id="KW-1003">Cell membrane</keyword>
<comment type="similarity">
    <text evidence="7">Belongs to the binding-protein-dependent transport system permease family.</text>
</comment>
<dbReference type="InterPro" id="IPR045621">
    <property type="entry name" value="BPD_transp_1_N"/>
</dbReference>
<dbReference type="InterPro" id="IPR035906">
    <property type="entry name" value="MetI-like_sf"/>
</dbReference>
<accession>A0A5B8FGI1</accession>
<feature type="domain" description="ABC transmembrane type-1" evidence="8">
    <location>
        <begin position="113"/>
        <end position="329"/>
    </location>
</feature>
<feature type="transmembrane region" description="Helical" evidence="7">
    <location>
        <begin position="306"/>
        <end position="329"/>
    </location>
</feature>
<dbReference type="GO" id="GO:0055085">
    <property type="term" value="P:transmembrane transport"/>
    <property type="evidence" value="ECO:0007669"/>
    <property type="project" value="InterPro"/>
</dbReference>
<feature type="transmembrane region" description="Helical" evidence="7">
    <location>
        <begin position="113"/>
        <end position="137"/>
    </location>
</feature>
<feature type="transmembrane region" description="Helical" evidence="7">
    <location>
        <begin position="202"/>
        <end position="220"/>
    </location>
</feature>
<evidence type="ECO:0000256" key="3">
    <source>
        <dbReference type="ARBA" id="ARBA00022475"/>
    </source>
</evidence>
<dbReference type="Pfam" id="PF00528">
    <property type="entry name" value="BPD_transp_1"/>
    <property type="match status" value="1"/>
</dbReference>
<reference evidence="9 10" key="1">
    <citation type="submission" date="2019-06" db="EMBL/GenBank/DDBJ databases">
        <title>Genome sequence of Rhodobacteraceae bacterium D4M1.</title>
        <authorList>
            <person name="Cao J."/>
        </authorList>
    </citation>
    <scope>NUCLEOTIDE SEQUENCE [LARGE SCALE GENOMIC DNA]</scope>
    <source>
        <strain evidence="9 10">D4M1</strain>
    </source>
</reference>
<keyword evidence="5 7" id="KW-1133">Transmembrane helix</keyword>
<evidence type="ECO:0000256" key="5">
    <source>
        <dbReference type="ARBA" id="ARBA00022989"/>
    </source>
</evidence>
<evidence type="ECO:0000256" key="1">
    <source>
        <dbReference type="ARBA" id="ARBA00004651"/>
    </source>
</evidence>
<dbReference type="CDD" id="cd06261">
    <property type="entry name" value="TM_PBP2"/>
    <property type="match status" value="1"/>
</dbReference>
<keyword evidence="4 7" id="KW-0812">Transmembrane</keyword>
<evidence type="ECO:0000313" key="10">
    <source>
        <dbReference type="Proteomes" id="UP000305888"/>
    </source>
</evidence>
<feature type="transmembrane region" description="Helical" evidence="7">
    <location>
        <begin position="260"/>
        <end position="286"/>
    </location>
</feature>
<name>A0A5B8FGI1_9RHOB</name>